<organism evidence="3 4">
    <name type="scientific">Ziziphus jujuba</name>
    <name type="common">Chinese jujube</name>
    <name type="synonym">Ziziphus sativa</name>
    <dbReference type="NCBI Taxonomy" id="326968"/>
    <lineage>
        <taxon>Eukaryota</taxon>
        <taxon>Viridiplantae</taxon>
        <taxon>Streptophyta</taxon>
        <taxon>Embryophyta</taxon>
        <taxon>Tracheophyta</taxon>
        <taxon>Spermatophyta</taxon>
        <taxon>Magnoliopsida</taxon>
        <taxon>eudicotyledons</taxon>
        <taxon>Gunneridae</taxon>
        <taxon>Pentapetalae</taxon>
        <taxon>rosids</taxon>
        <taxon>fabids</taxon>
        <taxon>Rosales</taxon>
        <taxon>Rhamnaceae</taxon>
        <taxon>Paliureae</taxon>
        <taxon>Ziziphus</taxon>
    </lineage>
</organism>
<dbReference type="RefSeq" id="XP_015899983.1">
    <property type="nucleotide sequence ID" value="XM_016044497.4"/>
</dbReference>
<sequence length="168" mass="18276">MALTRILGLSVLAAALIPISVFGSISENAVEDEPETGHKFHDPTEIVAKALLCFNDKYIYINCEESYRLNESGDLNVPFDKTDAYCNGPCLDETHLVLDCIDNILTNFLFYNKATIQDIRDTIQAGCGTGSERGKFNVAEHLKAEANNANQIVVGPGLMVILGLGVLL</sequence>
<feature type="signal peptide" evidence="1">
    <location>
        <begin position="1"/>
        <end position="23"/>
    </location>
</feature>
<accession>A0A6P4BBR2</accession>
<evidence type="ECO:0000313" key="4">
    <source>
        <dbReference type="RefSeq" id="XP_015899983.1"/>
    </source>
</evidence>
<feature type="chain" id="PRO_5027619238" evidence="1">
    <location>
        <begin position="24"/>
        <end position="168"/>
    </location>
</feature>
<dbReference type="PANTHER" id="PTHR34366">
    <property type="entry name" value="OS07G0289901 PROTEIN-RELATED"/>
    <property type="match status" value="1"/>
</dbReference>
<dbReference type="InterPro" id="IPR056633">
    <property type="entry name" value="DUF7731"/>
</dbReference>
<reference evidence="4" key="1">
    <citation type="submission" date="2025-08" db="UniProtKB">
        <authorList>
            <consortium name="RefSeq"/>
        </authorList>
    </citation>
    <scope>IDENTIFICATION</scope>
    <source>
        <tissue evidence="4">Seedling</tissue>
    </source>
</reference>
<feature type="domain" description="DUF7731" evidence="2">
    <location>
        <begin position="43"/>
        <end position="142"/>
    </location>
</feature>
<dbReference type="Proteomes" id="UP001652623">
    <property type="component" value="Chromosome 11"/>
</dbReference>
<name>A0A6P4BBR2_ZIZJJ</name>
<protein>
    <submittedName>
        <fullName evidence="4">Uncharacterized protein LOC107433235</fullName>
    </submittedName>
</protein>
<dbReference type="KEGG" id="zju:107433235"/>
<keyword evidence="1" id="KW-0732">Signal</keyword>
<dbReference type="InParanoid" id="A0A6P4BBR2"/>
<dbReference type="AlphaFoldDB" id="A0A6P4BBR2"/>
<evidence type="ECO:0000313" key="3">
    <source>
        <dbReference type="Proteomes" id="UP001652623"/>
    </source>
</evidence>
<keyword evidence="3" id="KW-1185">Reference proteome</keyword>
<proteinExistence type="predicted"/>
<gene>
    <name evidence="4" type="primary">LOC107433235</name>
</gene>
<dbReference type="PANTHER" id="PTHR34366:SF2">
    <property type="entry name" value="OS07G0289901 PROTEIN"/>
    <property type="match status" value="1"/>
</dbReference>
<dbReference type="Pfam" id="PF24865">
    <property type="entry name" value="DUF7731"/>
    <property type="match status" value="1"/>
</dbReference>
<evidence type="ECO:0000259" key="2">
    <source>
        <dbReference type="Pfam" id="PF24865"/>
    </source>
</evidence>
<dbReference type="GeneID" id="107433235"/>
<evidence type="ECO:0000256" key="1">
    <source>
        <dbReference type="SAM" id="SignalP"/>
    </source>
</evidence>